<comment type="caution">
    <text evidence="2">The sequence shown here is derived from an EMBL/GenBank/DDBJ whole genome shotgun (WGS) entry which is preliminary data.</text>
</comment>
<feature type="chain" id="PRO_5022144189" evidence="1">
    <location>
        <begin position="30"/>
        <end position="160"/>
    </location>
</feature>
<gene>
    <name evidence="2" type="ORF">MAE02_34450</name>
</gene>
<evidence type="ECO:0000313" key="3">
    <source>
        <dbReference type="Proteomes" id="UP000321085"/>
    </source>
</evidence>
<feature type="signal peptide" evidence="1">
    <location>
        <begin position="1"/>
        <end position="29"/>
    </location>
</feature>
<keyword evidence="1" id="KW-0732">Signal</keyword>
<dbReference type="InterPro" id="IPR007332">
    <property type="entry name" value="DUF411"/>
</dbReference>
<proteinExistence type="predicted"/>
<organism evidence="2 3">
    <name type="scientific">Microvirga aerophila</name>
    <dbReference type="NCBI Taxonomy" id="670291"/>
    <lineage>
        <taxon>Bacteria</taxon>
        <taxon>Pseudomonadati</taxon>
        <taxon>Pseudomonadota</taxon>
        <taxon>Alphaproteobacteria</taxon>
        <taxon>Hyphomicrobiales</taxon>
        <taxon>Methylobacteriaceae</taxon>
        <taxon>Microvirga</taxon>
    </lineage>
</organism>
<sequence length="160" mass="17093">MNTMHMTRRSLVTGLAACALLAYSRPLRAEDLPKIVVSKDPTCGCCTGWVQHLRQAGFTADVVETSEINRVKVRLGVPQDLASCHTAEIGGYVIEGHVPADAIKRLLAEKPVGKGLAVAGMPMDSPGMEMEGMGPETYEVILFGPAGHRVFARYSGAQAL</sequence>
<keyword evidence="3" id="KW-1185">Reference proteome</keyword>
<dbReference type="AlphaFoldDB" id="A0A512BUV2"/>
<evidence type="ECO:0000313" key="2">
    <source>
        <dbReference type="EMBL" id="GEO15749.1"/>
    </source>
</evidence>
<evidence type="ECO:0000256" key="1">
    <source>
        <dbReference type="SAM" id="SignalP"/>
    </source>
</evidence>
<name>A0A512BUV2_9HYPH</name>
<dbReference type="EMBL" id="BJYU01000047">
    <property type="protein sequence ID" value="GEO15749.1"/>
    <property type="molecule type" value="Genomic_DNA"/>
</dbReference>
<reference evidence="2 3" key="1">
    <citation type="submission" date="2019-07" db="EMBL/GenBank/DDBJ databases">
        <title>Whole genome shotgun sequence of Microvirga aerophila NBRC 106136.</title>
        <authorList>
            <person name="Hosoyama A."/>
            <person name="Uohara A."/>
            <person name="Ohji S."/>
            <person name="Ichikawa N."/>
        </authorList>
    </citation>
    <scope>NUCLEOTIDE SEQUENCE [LARGE SCALE GENOMIC DNA]</scope>
    <source>
        <strain evidence="2 3">NBRC 106136</strain>
    </source>
</reference>
<dbReference type="Proteomes" id="UP000321085">
    <property type="component" value="Unassembled WGS sequence"/>
</dbReference>
<accession>A0A512BUV2</accession>
<dbReference type="Pfam" id="PF04214">
    <property type="entry name" value="DUF411"/>
    <property type="match status" value="1"/>
</dbReference>
<protein>
    <submittedName>
        <fullName evidence="2">Metal-binding protein</fullName>
    </submittedName>
</protein>